<dbReference type="EMBL" id="JBFOLK010000012">
    <property type="protein sequence ID" value="KAL2469663.1"/>
    <property type="molecule type" value="Genomic_DNA"/>
</dbReference>
<protein>
    <submittedName>
        <fullName evidence="2">Uncharacterized protein</fullName>
    </submittedName>
</protein>
<feature type="region of interest" description="Disordered" evidence="1">
    <location>
        <begin position="54"/>
        <end position="73"/>
    </location>
</feature>
<feature type="region of interest" description="Disordered" evidence="1">
    <location>
        <begin position="18"/>
        <end position="46"/>
    </location>
</feature>
<keyword evidence="3" id="KW-1185">Reference proteome</keyword>
<evidence type="ECO:0000313" key="2">
    <source>
        <dbReference type="EMBL" id="KAL2469663.1"/>
    </source>
</evidence>
<accession>A0ABD1Q0G2</accession>
<proteinExistence type="predicted"/>
<dbReference type="AlphaFoldDB" id="A0ABD1Q0G2"/>
<feature type="region of interest" description="Disordered" evidence="1">
    <location>
        <begin position="78"/>
        <end position="131"/>
    </location>
</feature>
<dbReference type="Proteomes" id="UP001604336">
    <property type="component" value="Unassembled WGS sequence"/>
</dbReference>
<gene>
    <name evidence="2" type="ORF">Adt_37799</name>
</gene>
<reference evidence="3" key="1">
    <citation type="submission" date="2024-07" db="EMBL/GenBank/DDBJ databases">
        <title>Two chromosome-level genome assemblies of Korean endemic species Abeliophyllum distichum and Forsythia ovata (Oleaceae).</title>
        <authorList>
            <person name="Jang H."/>
        </authorList>
    </citation>
    <scope>NUCLEOTIDE SEQUENCE [LARGE SCALE GENOMIC DNA]</scope>
</reference>
<feature type="compositionally biased region" description="Basic residues" evidence="1">
    <location>
        <begin position="122"/>
        <end position="131"/>
    </location>
</feature>
<sequence length="131" mass="14485">METTKIVSNLPFRPLVFTSREEASDVDTEDGAARTSSRGEKPLVGEGFQLQRGRVRAGDRNLSPAKLGEGRGCAGLEGRFARTSSREEKPEIRRGFSVAKRQSSPAKLGEGRFARTSSRRPNFSRRRSLAF</sequence>
<organism evidence="2 3">
    <name type="scientific">Abeliophyllum distichum</name>
    <dbReference type="NCBI Taxonomy" id="126358"/>
    <lineage>
        <taxon>Eukaryota</taxon>
        <taxon>Viridiplantae</taxon>
        <taxon>Streptophyta</taxon>
        <taxon>Embryophyta</taxon>
        <taxon>Tracheophyta</taxon>
        <taxon>Spermatophyta</taxon>
        <taxon>Magnoliopsida</taxon>
        <taxon>eudicotyledons</taxon>
        <taxon>Gunneridae</taxon>
        <taxon>Pentapetalae</taxon>
        <taxon>asterids</taxon>
        <taxon>lamiids</taxon>
        <taxon>Lamiales</taxon>
        <taxon>Oleaceae</taxon>
        <taxon>Forsythieae</taxon>
        <taxon>Abeliophyllum</taxon>
    </lineage>
</organism>
<name>A0ABD1Q0G2_9LAMI</name>
<evidence type="ECO:0000313" key="3">
    <source>
        <dbReference type="Proteomes" id="UP001604336"/>
    </source>
</evidence>
<comment type="caution">
    <text evidence="2">The sequence shown here is derived from an EMBL/GenBank/DDBJ whole genome shotgun (WGS) entry which is preliminary data.</text>
</comment>
<feature type="compositionally biased region" description="Basic and acidic residues" evidence="1">
    <location>
        <begin position="84"/>
        <end position="94"/>
    </location>
</feature>
<evidence type="ECO:0000256" key="1">
    <source>
        <dbReference type="SAM" id="MobiDB-lite"/>
    </source>
</evidence>